<evidence type="ECO:0000256" key="1">
    <source>
        <dbReference type="ARBA" id="ARBA00005254"/>
    </source>
</evidence>
<dbReference type="InterPro" id="IPR039569">
    <property type="entry name" value="FAS1-like_DH_region"/>
</dbReference>
<keyword evidence="5" id="KW-1185">Reference proteome</keyword>
<evidence type="ECO:0000313" key="4">
    <source>
        <dbReference type="EMBL" id="MTE16690.1"/>
    </source>
</evidence>
<gene>
    <name evidence="4" type="ORF">GLP40_28510</name>
</gene>
<proteinExistence type="inferred from homology"/>
<organism evidence="4 5">
    <name type="scientific">Nocardia aurantiaca</name>
    <dbReference type="NCBI Taxonomy" id="2675850"/>
    <lineage>
        <taxon>Bacteria</taxon>
        <taxon>Bacillati</taxon>
        <taxon>Actinomycetota</taxon>
        <taxon>Actinomycetes</taxon>
        <taxon>Mycobacteriales</taxon>
        <taxon>Nocardiaceae</taxon>
        <taxon>Nocardia</taxon>
    </lineage>
</organism>
<dbReference type="InterPro" id="IPR002539">
    <property type="entry name" value="MaoC-like_dom"/>
</dbReference>
<dbReference type="SUPFAM" id="SSF54637">
    <property type="entry name" value="Thioesterase/thiol ester dehydrase-isomerase"/>
    <property type="match status" value="2"/>
</dbReference>
<dbReference type="InterPro" id="IPR029069">
    <property type="entry name" value="HotDog_dom_sf"/>
</dbReference>
<dbReference type="NCBIfam" id="NF040620">
    <property type="entry name" value="fused_HadA_HadB"/>
    <property type="match status" value="1"/>
</dbReference>
<dbReference type="Gene3D" id="3.10.129.10">
    <property type="entry name" value="Hotdog Thioesterase"/>
    <property type="match status" value="2"/>
</dbReference>
<dbReference type="PANTHER" id="PTHR43841">
    <property type="entry name" value="3-HYDROXYACYL-THIOESTER DEHYDRATASE HTDX-RELATED"/>
    <property type="match status" value="1"/>
</dbReference>
<protein>
    <submittedName>
        <fullName evidence="4">(R)-hydratase</fullName>
    </submittedName>
</protein>
<evidence type="ECO:0000259" key="3">
    <source>
        <dbReference type="Pfam" id="PF13452"/>
    </source>
</evidence>
<evidence type="ECO:0000313" key="5">
    <source>
        <dbReference type="Proteomes" id="UP000432464"/>
    </source>
</evidence>
<dbReference type="Pfam" id="PF13452">
    <property type="entry name" value="FAS1_DH_region"/>
    <property type="match status" value="1"/>
</dbReference>
<dbReference type="RefSeq" id="WP_154791118.1">
    <property type="nucleotide sequence ID" value="NZ_WMBB01000016.1"/>
</dbReference>
<comment type="similarity">
    <text evidence="1">Belongs to the enoyl-CoA hydratase/isomerase family.</text>
</comment>
<accession>A0A6I3L6V3</accession>
<feature type="domain" description="FAS1-like dehydratase" evidence="3">
    <location>
        <begin position="18"/>
        <end position="146"/>
    </location>
</feature>
<dbReference type="AlphaFoldDB" id="A0A6I3L6V3"/>
<dbReference type="PANTHER" id="PTHR43841:SF3">
    <property type="entry name" value="(3R)-HYDROXYACYL-ACP DEHYDRATASE SUBUNIT HADB"/>
    <property type="match status" value="1"/>
</dbReference>
<feature type="domain" description="MaoC-like" evidence="2">
    <location>
        <begin position="224"/>
        <end position="322"/>
    </location>
</feature>
<dbReference type="Proteomes" id="UP000432464">
    <property type="component" value="Unassembled WGS sequence"/>
</dbReference>
<sequence>MNGAVAVGLDAIEHAQSMLGRRFQLEGYYEVGREKVREYAAAVQDDHMAHWDEGAAAELGYSALPASPTFVSLLAGPVLHAMSEILAGYDLRVSVHTDQVLDIHRPVLVGDRLTSNVALRSFRQAFGGDMFVFDNVVTVQWGEVVAVGTTSVIARSESSDDSAHIAQRMGDLVHRGMETFVQRAPERIEVADWNPPVARYRSTKSRSFGAVAEGDELPGRTVFLTIGDLVRYAGVAGDANPIHWHADAARMVGLKHGVVAHGMLTMAYAGSFVTSWLRDPGALKQLSVRMSNPVYVGSEGPTAIEFTGKVKSVDPVDGTARIAITAMHEGRKVFGRATAVVQLS</sequence>
<evidence type="ECO:0000259" key="2">
    <source>
        <dbReference type="Pfam" id="PF01575"/>
    </source>
</evidence>
<name>A0A6I3L6V3_9NOCA</name>
<dbReference type="Pfam" id="PF01575">
    <property type="entry name" value="MaoC_dehydratas"/>
    <property type="match status" value="1"/>
</dbReference>
<reference evidence="4 5" key="1">
    <citation type="submission" date="2019-11" db="EMBL/GenBank/DDBJ databases">
        <title>Nocardia sp. nov. CT2-14 isolated from soil.</title>
        <authorList>
            <person name="Kanchanasin P."/>
            <person name="Tanasupawat S."/>
            <person name="Yuki M."/>
            <person name="Kudo T."/>
        </authorList>
    </citation>
    <scope>NUCLEOTIDE SEQUENCE [LARGE SCALE GENOMIC DNA]</scope>
    <source>
        <strain evidence="4 5">CT2-14</strain>
    </source>
</reference>
<comment type="caution">
    <text evidence="4">The sequence shown here is derived from an EMBL/GenBank/DDBJ whole genome shotgun (WGS) entry which is preliminary data.</text>
</comment>
<dbReference type="EMBL" id="WMBB01000016">
    <property type="protein sequence ID" value="MTE16690.1"/>
    <property type="molecule type" value="Genomic_DNA"/>
</dbReference>
<dbReference type="CDD" id="cd03441">
    <property type="entry name" value="R_hydratase_like"/>
    <property type="match status" value="1"/>
</dbReference>